<name>A0A0C2J6S1_THEKT</name>
<protein>
    <submittedName>
        <fullName evidence="1">Uncharacterized protein</fullName>
    </submittedName>
</protein>
<keyword evidence="2" id="KW-1185">Reference proteome</keyword>
<organism evidence="1 2">
    <name type="scientific">Thelohanellus kitauei</name>
    <name type="common">Myxosporean</name>
    <dbReference type="NCBI Taxonomy" id="669202"/>
    <lineage>
        <taxon>Eukaryota</taxon>
        <taxon>Metazoa</taxon>
        <taxon>Cnidaria</taxon>
        <taxon>Myxozoa</taxon>
        <taxon>Myxosporea</taxon>
        <taxon>Bivalvulida</taxon>
        <taxon>Platysporina</taxon>
        <taxon>Myxobolidae</taxon>
        <taxon>Thelohanellus</taxon>
    </lineage>
</organism>
<reference evidence="1 2" key="1">
    <citation type="journal article" date="2014" name="Genome Biol. Evol.">
        <title>The genome of the myxosporean Thelohanellus kitauei shows adaptations to nutrient acquisition within its fish host.</title>
        <authorList>
            <person name="Yang Y."/>
            <person name="Xiong J."/>
            <person name="Zhou Z."/>
            <person name="Huo F."/>
            <person name="Miao W."/>
            <person name="Ran C."/>
            <person name="Liu Y."/>
            <person name="Zhang J."/>
            <person name="Feng J."/>
            <person name="Wang M."/>
            <person name="Wang M."/>
            <person name="Wang L."/>
            <person name="Yao B."/>
        </authorList>
    </citation>
    <scope>NUCLEOTIDE SEQUENCE [LARGE SCALE GENOMIC DNA]</scope>
    <source>
        <strain evidence="1">Wuqing</strain>
    </source>
</reference>
<sequence length="129" mass="15255">MDPIRRKCNKLTDAKKRTLKNISEEEKKRNDIRDTQYSYKLHDKVYVQSMTKGKMDKRFDGPFEVLGVIDNRLYVKVGSKREWVNLKRLKPHIPEEGKDVVPTGLTPTNPCFTQLCGRREKEIDFNHLY</sequence>
<evidence type="ECO:0000313" key="1">
    <source>
        <dbReference type="EMBL" id="KII73519.1"/>
    </source>
</evidence>
<dbReference type="EMBL" id="JWZT01000794">
    <property type="protein sequence ID" value="KII73519.1"/>
    <property type="molecule type" value="Genomic_DNA"/>
</dbReference>
<dbReference type="OrthoDB" id="10534315at2759"/>
<evidence type="ECO:0000313" key="2">
    <source>
        <dbReference type="Proteomes" id="UP000031668"/>
    </source>
</evidence>
<dbReference type="Proteomes" id="UP000031668">
    <property type="component" value="Unassembled WGS sequence"/>
</dbReference>
<accession>A0A0C2J6S1</accession>
<comment type="caution">
    <text evidence="1">The sequence shown here is derived from an EMBL/GenBank/DDBJ whole genome shotgun (WGS) entry which is preliminary data.</text>
</comment>
<proteinExistence type="predicted"/>
<dbReference type="Gene3D" id="2.30.30.850">
    <property type="match status" value="1"/>
</dbReference>
<dbReference type="AlphaFoldDB" id="A0A0C2J6S1"/>
<gene>
    <name evidence="1" type="ORF">RF11_05345</name>
</gene>